<dbReference type="Pfam" id="PF00134">
    <property type="entry name" value="Cyclin_N"/>
    <property type="match status" value="1"/>
</dbReference>
<dbReference type="InterPro" id="IPR036915">
    <property type="entry name" value="Cyclin-like_sf"/>
</dbReference>
<evidence type="ECO:0000256" key="2">
    <source>
        <dbReference type="ARBA" id="ARBA00023127"/>
    </source>
</evidence>
<evidence type="ECO:0000256" key="1">
    <source>
        <dbReference type="ARBA" id="ARBA00022618"/>
    </source>
</evidence>
<feature type="domain" description="Cyclin N-terminal" evidence="6">
    <location>
        <begin position="28"/>
        <end position="120"/>
    </location>
</feature>
<keyword evidence="5" id="KW-0472">Membrane</keyword>
<evidence type="ECO:0000259" key="6">
    <source>
        <dbReference type="Pfam" id="PF00134"/>
    </source>
</evidence>
<evidence type="ECO:0000256" key="4">
    <source>
        <dbReference type="SAM" id="MobiDB-lite"/>
    </source>
</evidence>
<name>A0AA88U9R9_9ASTE</name>
<comment type="caution">
    <text evidence="7">The sequence shown here is derived from an EMBL/GenBank/DDBJ whole genome shotgun (WGS) entry which is preliminary data.</text>
</comment>
<evidence type="ECO:0000256" key="5">
    <source>
        <dbReference type="SAM" id="Phobius"/>
    </source>
</evidence>
<feature type="compositionally biased region" description="Basic and acidic residues" evidence="4">
    <location>
        <begin position="18"/>
        <end position="35"/>
    </location>
</feature>
<keyword evidence="5" id="KW-1133">Transmembrane helix</keyword>
<dbReference type="EMBL" id="JAVXUO010002060">
    <property type="protein sequence ID" value="KAK2976559.1"/>
    <property type="molecule type" value="Genomic_DNA"/>
</dbReference>
<organism evidence="7 8">
    <name type="scientific">Escallonia rubra</name>
    <dbReference type="NCBI Taxonomy" id="112253"/>
    <lineage>
        <taxon>Eukaryota</taxon>
        <taxon>Viridiplantae</taxon>
        <taxon>Streptophyta</taxon>
        <taxon>Embryophyta</taxon>
        <taxon>Tracheophyta</taxon>
        <taxon>Spermatophyta</taxon>
        <taxon>Magnoliopsida</taxon>
        <taxon>eudicotyledons</taxon>
        <taxon>Gunneridae</taxon>
        <taxon>Pentapetalae</taxon>
        <taxon>asterids</taxon>
        <taxon>campanulids</taxon>
        <taxon>Escalloniales</taxon>
        <taxon>Escalloniaceae</taxon>
        <taxon>Escallonia</taxon>
    </lineage>
</organism>
<sequence>MSKMVDDKDLAGGGGGRLTEKMSKMAEHSEGRQEHAHWARTEVVDWMLKVGAHFGFTALTVILSINYLDRFLSSKNTHQIIKDDNKPSWMIKLVDVTCLSLAAKVEETHVPLLVDLQVCIKQ</sequence>
<keyword evidence="5" id="KW-0812">Transmembrane</keyword>
<feature type="region of interest" description="Disordered" evidence="4">
    <location>
        <begin position="1"/>
        <end position="35"/>
    </location>
</feature>
<evidence type="ECO:0000313" key="7">
    <source>
        <dbReference type="EMBL" id="KAK2976559.1"/>
    </source>
</evidence>
<dbReference type="Gene3D" id="1.10.472.10">
    <property type="entry name" value="Cyclin-like"/>
    <property type="match status" value="1"/>
</dbReference>
<evidence type="ECO:0000256" key="3">
    <source>
        <dbReference type="ARBA" id="ARBA00023306"/>
    </source>
</evidence>
<reference evidence="7" key="1">
    <citation type="submission" date="2022-12" db="EMBL/GenBank/DDBJ databases">
        <title>Draft genome assemblies for two species of Escallonia (Escalloniales).</title>
        <authorList>
            <person name="Chanderbali A."/>
            <person name="Dervinis C."/>
            <person name="Anghel I."/>
            <person name="Soltis D."/>
            <person name="Soltis P."/>
            <person name="Zapata F."/>
        </authorList>
    </citation>
    <scope>NUCLEOTIDE SEQUENCE</scope>
    <source>
        <strain evidence="7">UCBG92.1500</strain>
        <tissue evidence="7">Leaf</tissue>
    </source>
</reference>
<keyword evidence="8" id="KW-1185">Reference proteome</keyword>
<dbReference type="AlphaFoldDB" id="A0AA88U9R9"/>
<feature type="transmembrane region" description="Helical" evidence="5">
    <location>
        <begin position="50"/>
        <end position="68"/>
    </location>
</feature>
<keyword evidence="1" id="KW-0132">Cell division</keyword>
<dbReference type="InterPro" id="IPR048258">
    <property type="entry name" value="Cyclins_cyclin-box"/>
</dbReference>
<protein>
    <recommendedName>
        <fullName evidence="6">Cyclin N-terminal domain-containing protein</fullName>
    </recommendedName>
</protein>
<keyword evidence="3" id="KW-0131">Cell cycle</keyword>
<dbReference type="InterPro" id="IPR006671">
    <property type="entry name" value="Cyclin_N"/>
</dbReference>
<dbReference type="SUPFAM" id="SSF47954">
    <property type="entry name" value="Cyclin-like"/>
    <property type="match status" value="1"/>
</dbReference>
<dbReference type="GO" id="GO:0051301">
    <property type="term" value="P:cell division"/>
    <property type="evidence" value="ECO:0007669"/>
    <property type="project" value="UniProtKB-KW"/>
</dbReference>
<keyword evidence="2" id="KW-0195">Cyclin</keyword>
<feature type="compositionally biased region" description="Basic and acidic residues" evidence="4">
    <location>
        <begin position="1"/>
        <end position="10"/>
    </location>
</feature>
<dbReference type="Proteomes" id="UP001187471">
    <property type="component" value="Unassembled WGS sequence"/>
</dbReference>
<evidence type="ECO:0000313" key="8">
    <source>
        <dbReference type="Proteomes" id="UP001187471"/>
    </source>
</evidence>
<dbReference type="PROSITE" id="PS00292">
    <property type="entry name" value="CYCLINS"/>
    <property type="match status" value="1"/>
</dbReference>
<accession>A0AA88U9R9</accession>
<dbReference type="InterPro" id="IPR039361">
    <property type="entry name" value="Cyclin"/>
</dbReference>
<proteinExistence type="predicted"/>
<dbReference type="PANTHER" id="PTHR10177">
    <property type="entry name" value="CYCLINS"/>
    <property type="match status" value="1"/>
</dbReference>
<gene>
    <name evidence="7" type="ORF">RJ640_001730</name>
</gene>